<dbReference type="InterPro" id="IPR050565">
    <property type="entry name" value="LYPA1-2/EST-like"/>
</dbReference>
<proteinExistence type="inferred from homology"/>
<evidence type="ECO:0000256" key="1">
    <source>
        <dbReference type="ARBA" id="ARBA00006499"/>
    </source>
</evidence>
<dbReference type="Pfam" id="PF02230">
    <property type="entry name" value="Abhydrolase_2"/>
    <property type="match status" value="1"/>
</dbReference>
<dbReference type="GO" id="GO:0016787">
    <property type="term" value="F:hydrolase activity"/>
    <property type="evidence" value="ECO:0007669"/>
    <property type="project" value="UniProtKB-KW"/>
</dbReference>
<comment type="similarity">
    <text evidence="1">Belongs to the AB hydrolase superfamily. AB hydrolase 2 family.</text>
</comment>
<organism evidence="4 5">
    <name type="scientific">Rubidibacter lacunae KORDI 51-2</name>
    <dbReference type="NCBI Taxonomy" id="582515"/>
    <lineage>
        <taxon>Bacteria</taxon>
        <taxon>Bacillati</taxon>
        <taxon>Cyanobacteriota</taxon>
        <taxon>Cyanophyceae</taxon>
        <taxon>Oscillatoriophycideae</taxon>
        <taxon>Chroococcales</taxon>
        <taxon>Aphanothecaceae</taxon>
        <taxon>Rubidibacter</taxon>
    </lineage>
</organism>
<keyword evidence="5" id="KW-1185">Reference proteome</keyword>
<dbReference type="InParanoid" id="U5DI26"/>
<evidence type="ECO:0000256" key="2">
    <source>
        <dbReference type="ARBA" id="ARBA00022801"/>
    </source>
</evidence>
<sequence>MDDDALLTTGAALDSIAISPRDGRSPHRLFVGLHGWGANAADLAGLAPLLALDNCLLAFPDAPFPHPYVAGGRAWYDLERRDVEQLEFGRQLLQAWMVDLLESSGIPSDRTVLCGFSQGGAMALDVGLVQPLAGVVCLSGYLHAPPNSPSTFPPVLLVHGTLDPVVPVSAARQARSVLDKAGVTVDYREFEMQHEIPPPVVALVQKFLAERME</sequence>
<dbReference type="EMBL" id="ASSJ01000050">
    <property type="protein sequence ID" value="ERN41326.1"/>
    <property type="molecule type" value="Genomic_DNA"/>
</dbReference>
<dbReference type="InterPro" id="IPR029058">
    <property type="entry name" value="AB_hydrolase_fold"/>
</dbReference>
<dbReference type="SUPFAM" id="SSF53474">
    <property type="entry name" value="alpha/beta-Hydrolases"/>
    <property type="match status" value="1"/>
</dbReference>
<evidence type="ECO:0000313" key="4">
    <source>
        <dbReference type="EMBL" id="ERN41326.1"/>
    </source>
</evidence>
<dbReference type="Proteomes" id="UP000016960">
    <property type="component" value="Unassembled WGS sequence"/>
</dbReference>
<dbReference type="PANTHER" id="PTHR10655:SF17">
    <property type="entry name" value="LYSOPHOSPHOLIPASE-LIKE PROTEIN 1"/>
    <property type="match status" value="1"/>
</dbReference>
<dbReference type="STRING" id="582515.KR51_00021290"/>
<dbReference type="InterPro" id="IPR003140">
    <property type="entry name" value="PLipase/COase/thioEstase"/>
</dbReference>
<dbReference type="PATRIC" id="fig|582515.4.peg.2396"/>
<accession>U5DI26</accession>
<keyword evidence="2" id="KW-0378">Hydrolase</keyword>
<protein>
    <submittedName>
        <fullName evidence="4">Putative esterase</fullName>
    </submittedName>
</protein>
<dbReference type="OrthoDB" id="9801763at2"/>
<feature type="domain" description="Phospholipase/carboxylesterase/thioesterase" evidence="3">
    <location>
        <begin position="26"/>
        <end position="209"/>
    </location>
</feature>
<gene>
    <name evidence="4" type="ORF">KR51_00021290</name>
</gene>
<dbReference type="PANTHER" id="PTHR10655">
    <property type="entry name" value="LYSOPHOSPHOLIPASE-RELATED"/>
    <property type="match status" value="1"/>
</dbReference>
<dbReference type="AlphaFoldDB" id="U5DI26"/>
<dbReference type="RefSeq" id="WP_022607169.1">
    <property type="nucleotide sequence ID" value="NZ_ASSJ01000050.1"/>
</dbReference>
<dbReference type="eggNOG" id="COG0400">
    <property type="taxonomic scope" value="Bacteria"/>
</dbReference>
<evidence type="ECO:0000259" key="3">
    <source>
        <dbReference type="Pfam" id="PF02230"/>
    </source>
</evidence>
<comment type="caution">
    <text evidence="4">The sequence shown here is derived from an EMBL/GenBank/DDBJ whole genome shotgun (WGS) entry which is preliminary data.</text>
</comment>
<evidence type="ECO:0000313" key="5">
    <source>
        <dbReference type="Proteomes" id="UP000016960"/>
    </source>
</evidence>
<dbReference type="Gene3D" id="3.40.50.1820">
    <property type="entry name" value="alpha/beta hydrolase"/>
    <property type="match status" value="1"/>
</dbReference>
<name>U5DI26_9CHRO</name>
<reference evidence="4 5" key="1">
    <citation type="submission" date="2013-05" db="EMBL/GenBank/DDBJ databases">
        <title>Draft genome sequence of Rubidibacter lacunae KORDI 51-2.</title>
        <authorList>
            <person name="Choi D.H."/>
            <person name="Noh J.H."/>
            <person name="Kwon K.-K."/>
            <person name="Lee J.-H."/>
            <person name="Ryu J.-Y."/>
        </authorList>
    </citation>
    <scope>NUCLEOTIDE SEQUENCE [LARGE SCALE GENOMIC DNA]</scope>
    <source>
        <strain evidence="4 5">KORDI 51-2</strain>
    </source>
</reference>